<sequence>MHHRKQKSSSSSTSGTTAKGIQRNNSGHDVMARLRSALIHSNSGKNTVRKSSIPKKYLSGIYKRDHARTTRIFTLQDKRSQLCYF</sequence>
<dbReference type="AlphaFoldDB" id="A0A1I7XKS3"/>
<proteinExistence type="predicted"/>
<feature type="compositionally biased region" description="Low complexity" evidence="1">
    <location>
        <begin position="8"/>
        <end position="17"/>
    </location>
</feature>
<feature type="region of interest" description="Disordered" evidence="1">
    <location>
        <begin position="1"/>
        <end position="30"/>
    </location>
</feature>
<protein>
    <submittedName>
        <fullName evidence="3">Histone domain-containing protein</fullName>
    </submittedName>
</protein>
<keyword evidence="2" id="KW-1185">Reference proteome</keyword>
<evidence type="ECO:0000313" key="3">
    <source>
        <dbReference type="WBParaSite" id="Hba_18380"/>
    </source>
</evidence>
<dbReference type="Proteomes" id="UP000095283">
    <property type="component" value="Unplaced"/>
</dbReference>
<dbReference type="WBParaSite" id="Hba_18380">
    <property type="protein sequence ID" value="Hba_18380"/>
    <property type="gene ID" value="Hba_18380"/>
</dbReference>
<reference evidence="3" key="1">
    <citation type="submission" date="2016-11" db="UniProtKB">
        <authorList>
            <consortium name="WormBaseParasite"/>
        </authorList>
    </citation>
    <scope>IDENTIFICATION</scope>
</reference>
<evidence type="ECO:0000313" key="2">
    <source>
        <dbReference type="Proteomes" id="UP000095283"/>
    </source>
</evidence>
<organism evidence="2 3">
    <name type="scientific">Heterorhabditis bacteriophora</name>
    <name type="common">Entomopathogenic nematode worm</name>
    <dbReference type="NCBI Taxonomy" id="37862"/>
    <lineage>
        <taxon>Eukaryota</taxon>
        <taxon>Metazoa</taxon>
        <taxon>Ecdysozoa</taxon>
        <taxon>Nematoda</taxon>
        <taxon>Chromadorea</taxon>
        <taxon>Rhabditida</taxon>
        <taxon>Rhabditina</taxon>
        <taxon>Rhabditomorpha</taxon>
        <taxon>Strongyloidea</taxon>
        <taxon>Heterorhabditidae</taxon>
        <taxon>Heterorhabditis</taxon>
    </lineage>
</organism>
<accession>A0A1I7XKS3</accession>
<name>A0A1I7XKS3_HETBA</name>
<evidence type="ECO:0000256" key="1">
    <source>
        <dbReference type="SAM" id="MobiDB-lite"/>
    </source>
</evidence>